<proteinExistence type="predicted"/>
<dbReference type="Proteomes" id="UP001187343">
    <property type="component" value="Unassembled WGS sequence"/>
</dbReference>
<name>A0AA88PDW6_9TELE</name>
<keyword evidence="3" id="KW-1185">Reference proteome</keyword>
<dbReference type="AlphaFoldDB" id="A0AA88PDW6"/>
<feature type="region of interest" description="Disordered" evidence="1">
    <location>
        <begin position="187"/>
        <end position="210"/>
    </location>
</feature>
<sequence>MPRKEKKTRKLESSHHRHDDEECDILYTKCLRTQNPKVKLTVSRQINRRLLERETWKCKKSTSKRPRVGLLSATVSGSGIIGMIDTIDRPPHAEAEGFYARRGKYEEKGFKNKPGERIPKARIYAEAGVGRASAEFSVFRAEAKGPNASVSAEVTAARLGAGAMAQAEIGSASASAGPLEAKLGLGTHRSRHSESSGYFFGTGFSDTTKH</sequence>
<reference evidence="2" key="1">
    <citation type="submission" date="2023-08" db="EMBL/GenBank/DDBJ databases">
        <title>Chromosome-level Genome Assembly of mud carp (Cirrhinus molitorella).</title>
        <authorList>
            <person name="Liu H."/>
        </authorList>
    </citation>
    <scope>NUCLEOTIDE SEQUENCE</scope>
    <source>
        <strain evidence="2">Prfri</strain>
        <tissue evidence="2">Muscle</tissue>
    </source>
</reference>
<protein>
    <submittedName>
        <fullName evidence="2">Uncharacterized protein</fullName>
    </submittedName>
</protein>
<gene>
    <name evidence="2" type="ORF">Q8A67_016968</name>
</gene>
<accession>A0AA88PDW6</accession>
<evidence type="ECO:0000256" key="1">
    <source>
        <dbReference type="SAM" id="MobiDB-lite"/>
    </source>
</evidence>
<organism evidence="2 3">
    <name type="scientific">Cirrhinus molitorella</name>
    <name type="common">mud carp</name>
    <dbReference type="NCBI Taxonomy" id="172907"/>
    <lineage>
        <taxon>Eukaryota</taxon>
        <taxon>Metazoa</taxon>
        <taxon>Chordata</taxon>
        <taxon>Craniata</taxon>
        <taxon>Vertebrata</taxon>
        <taxon>Euteleostomi</taxon>
        <taxon>Actinopterygii</taxon>
        <taxon>Neopterygii</taxon>
        <taxon>Teleostei</taxon>
        <taxon>Ostariophysi</taxon>
        <taxon>Cypriniformes</taxon>
        <taxon>Cyprinidae</taxon>
        <taxon>Labeoninae</taxon>
        <taxon>Labeonini</taxon>
        <taxon>Cirrhinus</taxon>
    </lineage>
</organism>
<comment type="caution">
    <text evidence="2">The sequence shown here is derived from an EMBL/GenBank/DDBJ whole genome shotgun (WGS) entry which is preliminary data.</text>
</comment>
<evidence type="ECO:0000313" key="2">
    <source>
        <dbReference type="EMBL" id="KAK2886131.1"/>
    </source>
</evidence>
<dbReference type="EMBL" id="JAUYZG010000016">
    <property type="protein sequence ID" value="KAK2886131.1"/>
    <property type="molecule type" value="Genomic_DNA"/>
</dbReference>
<evidence type="ECO:0000313" key="3">
    <source>
        <dbReference type="Proteomes" id="UP001187343"/>
    </source>
</evidence>